<dbReference type="Pfam" id="PF12790">
    <property type="entry name" value="T6SS-SciN"/>
    <property type="match status" value="1"/>
</dbReference>
<comment type="caution">
    <text evidence="2">The sequence shown here is derived from an EMBL/GenBank/DDBJ whole genome shotgun (WGS) entry which is preliminary data.</text>
</comment>
<dbReference type="InterPro" id="IPR017734">
    <property type="entry name" value="T6SS_SciN"/>
</dbReference>
<accession>A0ABT8PD29</accession>
<dbReference type="PANTHER" id="PTHR37625:SF4">
    <property type="entry name" value="OUTER MEMBRANE LIPOPROTEIN"/>
    <property type="match status" value="1"/>
</dbReference>
<evidence type="ECO:0000313" key="2">
    <source>
        <dbReference type="EMBL" id="MDN7932766.1"/>
    </source>
</evidence>
<sequence>MIRTLMTGAITAAAVALSGCGVGQAVKDGAMDAAKWVFTTQVKTMNIDLVSRASLNPNDASQPLSTIVRIYQLKSGQTFRQLDYAQLQTNDLDALKADLLVTKSVLLRPDASVSIAEPMHVDAQFVGVVAFFRNPEAGAAWKLLIPKKQWKSTDPVRIDAYDNALNLVGRTEGPKRSTAQQSVPNAAKPKPVVEETRTQAG</sequence>
<keyword evidence="3" id="KW-1185">Reference proteome</keyword>
<organism evidence="2 3">
    <name type="scientific">Burkholderia metallica</name>
    <dbReference type="NCBI Taxonomy" id="488729"/>
    <lineage>
        <taxon>Bacteria</taxon>
        <taxon>Pseudomonadati</taxon>
        <taxon>Pseudomonadota</taxon>
        <taxon>Betaproteobacteria</taxon>
        <taxon>Burkholderiales</taxon>
        <taxon>Burkholderiaceae</taxon>
        <taxon>Burkholderia</taxon>
        <taxon>Burkholderia cepacia complex</taxon>
    </lineage>
</organism>
<dbReference type="RefSeq" id="WP_174922905.1">
    <property type="nucleotide sequence ID" value="NZ_CABVPT010000065.1"/>
</dbReference>
<dbReference type="InterPro" id="IPR038706">
    <property type="entry name" value="Type_VI_SciN-like_sf"/>
</dbReference>
<reference evidence="2" key="1">
    <citation type="submission" date="2023-07" db="EMBL/GenBank/DDBJ databases">
        <title>A collection of bacterial strains from the Burkholderia cepacia Research Laboratory and Repository.</title>
        <authorList>
            <person name="Lipuma J."/>
            <person name="Spilker T."/>
            <person name="Caverly L."/>
        </authorList>
    </citation>
    <scope>NUCLEOTIDE SEQUENCE</scope>
    <source>
        <strain evidence="2">AU42020</strain>
    </source>
</reference>
<protein>
    <submittedName>
        <fullName evidence="2">Type VI secretion system lipoprotein TssJ</fullName>
    </submittedName>
</protein>
<dbReference type="NCBIfam" id="TIGR03352">
    <property type="entry name" value="VI_chp_3"/>
    <property type="match status" value="1"/>
</dbReference>
<keyword evidence="2" id="KW-0449">Lipoprotein</keyword>
<gene>
    <name evidence="2" type="primary">tssJ</name>
    <name evidence="2" type="ORF">QZM52_15865</name>
</gene>
<feature type="compositionally biased region" description="Basic and acidic residues" evidence="1">
    <location>
        <begin position="191"/>
        <end position="201"/>
    </location>
</feature>
<dbReference type="Gene3D" id="2.60.40.4150">
    <property type="entry name" value="Type VI secretion system, lipoprotein SciN"/>
    <property type="match status" value="1"/>
</dbReference>
<dbReference type="PROSITE" id="PS51257">
    <property type="entry name" value="PROKAR_LIPOPROTEIN"/>
    <property type="match status" value="1"/>
</dbReference>
<evidence type="ECO:0000256" key="1">
    <source>
        <dbReference type="SAM" id="MobiDB-lite"/>
    </source>
</evidence>
<dbReference type="PANTHER" id="PTHR37625">
    <property type="entry name" value="OUTER MEMBRANE LIPOPROTEIN-RELATED"/>
    <property type="match status" value="1"/>
</dbReference>
<dbReference type="Proteomes" id="UP001171606">
    <property type="component" value="Unassembled WGS sequence"/>
</dbReference>
<feature type="region of interest" description="Disordered" evidence="1">
    <location>
        <begin position="169"/>
        <end position="201"/>
    </location>
</feature>
<dbReference type="EMBL" id="JAUJSQ010000005">
    <property type="protein sequence ID" value="MDN7932766.1"/>
    <property type="molecule type" value="Genomic_DNA"/>
</dbReference>
<proteinExistence type="predicted"/>
<name>A0ABT8PD29_9BURK</name>
<evidence type="ECO:0000313" key="3">
    <source>
        <dbReference type="Proteomes" id="UP001171606"/>
    </source>
</evidence>